<dbReference type="GO" id="GO:0048667">
    <property type="term" value="P:cell morphogenesis involved in neuron differentiation"/>
    <property type="evidence" value="ECO:0007669"/>
    <property type="project" value="TreeGrafter"/>
</dbReference>
<dbReference type="STRING" id="283909.R7U2C1"/>
<dbReference type="GO" id="GO:0006357">
    <property type="term" value="P:regulation of transcription by RNA polymerase II"/>
    <property type="evidence" value="ECO:0007669"/>
    <property type="project" value="InterPro"/>
</dbReference>
<evidence type="ECO:0000313" key="2">
    <source>
        <dbReference type="EMBL" id="ELT97791.1"/>
    </source>
</evidence>
<keyword evidence="4" id="KW-1185">Reference proteome</keyword>
<dbReference type="InterPro" id="IPR028309">
    <property type="entry name" value="RB_fam"/>
</dbReference>
<feature type="domain" description="Retinoblastoma-associated protein A-box" evidence="1">
    <location>
        <begin position="2"/>
        <end position="150"/>
    </location>
</feature>
<dbReference type="GO" id="GO:2000134">
    <property type="term" value="P:negative regulation of G1/S transition of mitotic cell cycle"/>
    <property type="evidence" value="ECO:0007669"/>
    <property type="project" value="TreeGrafter"/>
</dbReference>
<accession>R7U2C1</accession>
<organism evidence="2">
    <name type="scientific">Capitella teleta</name>
    <name type="common">Polychaete worm</name>
    <dbReference type="NCBI Taxonomy" id="283909"/>
    <lineage>
        <taxon>Eukaryota</taxon>
        <taxon>Metazoa</taxon>
        <taxon>Spiralia</taxon>
        <taxon>Lophotrochozoa</taxon>
        <taxon>Annelida</taxon>
        <taxon>Polychaeta</taxon>
        <taxon>Sedentaria</taxon>
        <taxon>Scolecida</taxon>
        <taxon>Capitellidae</taxon>
        <taxon>Capitella</taxon>
    </lineage>
</organism>
<dbReference type="SMART" id="SM01368">
    <property type="entry name" value="RB_A"/>
    <property type="match status" value="1"/>
</dbReference>
<dbReference type="GO" id="GO:0000785">
    <property type="term" value="C:chromatin"/>
    <property type="evidence" value="ECO:0007669"/>
    <property type="project" value="TreeGrafter"/>
</dbReference>
<name>R7U2C1_CAPTE</name>
<dbReference type="InterPro" id="IPR002719">
    <property type="entry name" value="RB_B"/>
</dbReference>
<dbReference type="InterPro" id="IPR036915">
    <property type="entry name" value="Cyclin-like_sf"/>
</dbReference>
<dbReference type="HOGENOM" id="CLU_861212_0_0_1"/>
<dbReference type="GO" id="GO:0031175">
    <property type="term" value="P:neuron projection development"/>
    <property type="evidence" value="ECO:0007669"/>
    <property type="project" value="TreeGrafter"/>
</dbReference>
<dbReference type="Pfam" id="PF01858">
    <property type="entry name" value="RB_A"/>
    <property type="match status" value="1"/>
</dbReference>
<dbReference type="Pfam" id="PF01857">
    <property type="entry name" value="RB_B"/>
    <property type="match status" value="1"/>
</dbReference>
<sequence length="323" mass="37072">MTACQTLFLEASKRSDFDHVAELRFQMASKLFYKTLISLLQLEQNEDSSSELSALLQMAKFLKSLLACCIEVVMATYNNSCEQYGMLTGSFEWILRVFNLHGFDLFRVLGSFLKAETQLPSSVAKHLQNVEDEIILHVVWKAESPLFDTLLSNRDDEELQNQQLPWLQSNSLSLFFVKACRLAHHRMSILCGHLDLNSDLQKQIWSCIETCICHRTKILQDRHLDQVIMCALYGVCKIREKDITFRSIVKKYLLLPHSSSQVYRHVAMPDEAASSIISFYNQIFMQQLKDHLVAISTPSPQVSDLLEMKALNELSSFQRGLPQ</sequence>
<dbReference type="CDD" id="cd20599">
    <property type="entry name" value="CYCLIN_RB"/>
    <property type="match status" value="1"/>
</dbReference>
<reference evidence="3" key="3">
    <citation type="submission" date="2015-06" db="UniProtKB">
        <authorList>
            <consortium name="EnsemblMetazoa"/>
        </authorList>
    </citation>
    <scope>IDENTIFICATION</scope>
</reference>
<evidence type="ECO:0000259" key="1">
    <source>
        <dbReference type="SMART" id="SM01368"/>
    </source>
</evidence>
<reference evidence="4" key="1">
    <citation type="submission" date="2012-12" db="EMBL/GenBank/DDBJ databases">
        <authorList>
            <person name="Hellsten U."/>
            <person name="Grimwood J."/>
            <person name="Chapman J.A."/>
            <person name="Shapiro H."/>
            <person name="Aerts A."/>
            <person name="Otillar R.P."/>
            <person name="Terry A.Y."/>
            <person name="Boore J.L."/>
            <person name="Simakov O."/>
            <person name="Marletaz F."/>
            <person name="Cho S.-J."/>
            <person name="Edsinger-Gonzales E."/>
            <person name="Havlak P."/>
            <person name="Kuo D.-H."/>
            <person name="Larsson T."/>
            <person name="Lv J."/>
            <person name="Arendt D."/>
            <person name="Savage R."/>
            <person name="Osoegawa K."/>
            <person name="de Jong P."/>
            <person name="Lindberg D.R."/>
            <person name="Seaver E.C."/>
            <person name="Weisblat D.A."/>
            <person name="Putnam N.H."/>
            <person name="Grigoriev I.V."/>
            <person name="Rokhsar D.S."/>
        </authorList>
    </citation>
    <scope>NUCLEOTIDE SEQUENCE</scope>
    <source>
        <strain evidence="4">I ESC-2004</strain>
    </source>
</reference>
<dbReference type="AlphaFoldDB" id="R7U2C1"/>
<dbReference type="GO" id="GO:0000977">
    <property type="term" value="F:RNA polymerase II transcription regulatory region sequence-specific DNA binding"/>
    <property type="evidence" value="ECO:0007669"/>
    <property type="project" value="TreeGrafter"/>
</dbReference>
<reference evidence="2 4" key="2">
    <citation type="journal article" date="2013" name="Nature">
        <title>Insights into bilaterian evolution from three spiralian genomes.</title>
        <authorList>
            <person name="Simakov O."/>
            <person name="Marletaz F."/>
            <person name="Cho S.J."/>
            <person name="Edsinger-Gonzales E."/>
            <person name="Havlak P."/>
            <person name="Hellsten U."/>
            <person name="Kuo D.H."/>
            <person name="Larsson T."/>
            <person name="Lv J."/>
            <person name="Arendt D."/>
            <person name="Savage R."/>
            <person name="Osoegawa K."/>
            <person name="de Jong P."/>
            <person name="Grimwood J."/>
            <person name="Chapman J.A."/>
            <person name="Shapiro H."/>
            <person name="Aerts A."/>
            <person name="Otillar R.P."/>
            <person name="Terry A.Y."/>
            <person name="Boore J.L."/>
            <person name="Grigoriev I.V."/>
            <person name="Lindberg D.R."/>
            <person name="Seaver E.C."/>
            <person name="Weisblat D.A."/>
            <person name="Putnam N.H."/>
            <person name="Rokhsar D.S."/>
        </authorList>
    </citation>
    <scope>NUCLEOTIDE SEQUENCE</scope>
    <source>
        <strain evidence="2 4">I ESC-2004</strain>
    </source>
</reference>
<dbReference type="OrthoDB" id="844594at2759"/>
<dbReference type="Proteomes" id="UP000014760">
    <property type="component" value="Unassembled WGS sequence"/>
</dbReference>
<dbReference type="EMBL" id="KB308479">
    <property type="protein sequence ID" value="ELT97791.1"/>
    <property type="molecule type" value="Genomic_DNA"/>
</dbReference>
<dbReference type="PANTHER" id="PTHR13742">
    <property type="entry name" value="RETINOBLASTOMA-ASSOCIATED PROTEIN RB -RELATED"/>
    <property type="match status" value="1"/>
</dbReference>
<dbReference type="InterPro" id="IPR002720">
    <property type="entry name" value="RB_A"/>
</dbReference>
<protein>
    <recommendedName>
        <fullName evidence="1">Retinoblastoma-associated protein A-box domain-containing protein</fullName>
    </recommendedName>
</protein>
<evidence type="ECO:0000313" key="4">
    <source>
        <dbReference type="Proteomes" id="UP000014760"/>
    </source>
</evidence>
<proteinExistence type="predicted"/>
<dbReference type="Gene3D" id="1.10.472.10">
    <property type="entry name" value="Cyclin-like"/>
    <property type="match status" value="2"/>
</dbReference>
<dbReference type="SUPFAM" id="SSF47954">
    <property type="entry name" value="Cyclin-like"/>
    <property type="match status" value="2"/>
</dbReference>
<gene>
    <name evidence="2" type="ORF">CAPTEDRAFT_132839</name>
</gene>
<dbReference type="OMA" id="WISSAWI"/>
<dbReference type="GO" id="GO:0035189">
    <property type="term" value="C:Rb-E2F complex"/>
    <property type="evidence" value="ECO:0007669"/>
    <property type="project" value="TreeGrafter"/>
</dbReference>
<dbReference type="PANTHER" id="PTHR13742:SF36">
    <property type="entry name" value="RETINOBLASTOMA-ASSOCIATED PROTEIN"/>
    <property type="match status" value="1"/>
</dbReference>
<dbReference type="EMBL" id="AMQN01002150">
    <property type="status" value="NOT_ANNOTATED_CDS"/>
    <property type="molecule type" value="Genomic_DNA"/>
</dbReference>
<dbReference type="EnsemblMetazoa" id="CapteT132839">
    <property type="protein sequence ID" value="CapteP132839"/>
    <property type="gene ID" value="CapteG132839"/>
</dbReference>
<evidence type="ECO:0000313" key="3">
    <source>
        <dbReference type="EnsemblMetazoa" id="CapteP132839"/>
    </source>
</evidence>